<organism evidence="10 11">
    <name type="scientific">Nostocoides veronense</name>
    <dbReference type="NCBI Taxonomy" id="330836"/>
    <lineage>
        <taxon>Bacteria</taxon>
        <taxon>Bacillati</taxon>
        <taxon>Actinomycetota</taxon>
        <taxon>Actinomycetes</taxon>
        <taxon>Micrococcales</taxon>
        <taxon>Intrasporangiaceae</taxon>
        <taxon>Nostocoides</taxon>
    </lineage>
</organism>
<gene>
    <name evidence="6 10" type="primary">hemC</name>
    <name evidence="10" type="ORF">GCM10009811_02920</name>
</gene>
<feature type="compositionally biased region" description="Pro residues" evidence="7">
    <location>
        <begin position="316"/>
        <end position="327"/>
    </location>
</feature>
<dbReference type="PANTHER" id="PTHR11557">
    <property type="entry name" value="PORPHOBILINOGEN DEAMINASE"/>
    <property type="match status" value="1"/>
</dbReference>
<dbReference type="InterPro" id="IPR022419">
    <property type="entry name" value="Porphobilin_deaminase_cofac_BS"/>
</dbReference>
<comment type="subunit">
    <text evidence="6">Monomer.</text>
</comment>
<dbReference type="Pfam" id="PF01379">
    <property type="entry name" value="Porphobil_deam"/>
    <property type="match status" value="1"/>
</dbReference>
<evidence type="ECO:0000313" key="10">
    <source>
        <dbReference type="EMBL" id="GAA1780994.1"/>
    </source>
</evidence>
<evidence type="ECO:0000256" key="6">
    <source>
        <dbReference type="HAMAP-Rule" id="MF_00260"/>
    </source>
</evidence>
<dbReference type="Gene3D" id="3.40.190.10">
    <property type="entry name" value="Periplasmic binding protein-like II"/>
    <property type="match status" value="2"/>
</dbReference>
<dbReference type="PIRSF" id="PIRSF001438">
    <property type="entry name" value="4pyrrol_synth_OHMeBilane_synth"/>
    <property type="match status" value="1"/>
</dbReference>
<feature type="compositionally biased region" description="Low complexity" evidence="7">
    <location>
        <begin position="328"/>
        <end position="337"/>
    </location>
</feature>
<dbReference type="InterPro" id="IPR022417">
    <property type="entry name" value="Porphobilin_deaminase_N"/>
</dbReference>
<dbReference type="PROSITE" id="PS00533">
    <property type="entry name" value="PORPHOBILINOGEN_DEAM"/>
    <property type="match status" value="1"/>
</dbReference>
<dbReference type="EC" id="2.5.1.61" evidence="6"/>
<proteinExistence type="inferred from homology"/>
<dbReference type="Proteomes" id="UP001499938">
    <property type="component" value="Unassembled WGS sequence"/>
</dbReference>
<dbReference type="RefSeq" id="WP_344080221.1">
    <property type="nucleotide sequence ID" value="NZ_BAAAPO010000006.1"/>
</dbReference>
<sequence length="337" mass="35067">MSPQPMTAGPRTLRLGTRRSRLATTQSGHVADALQALGHEIELVEIVTEGDISTAPLEQIGGTGVFASALRMALHNSDIDFAVHSLKDLPTTPEPGLIVAATPRREDVRDVVIARDGLTLGELPPGSVVGTGSPRREAQLRALGLGLEFTGIRGNVETRIARVTAGDVDAIILARAGLARLGLTHLATEVLDPIQMLPAAGQGALAVECRADDAELIALLAAVDDADTRACITAERTVLRELEAGCTAPIGVLGEIVEGFDGPELSLRAFVGTRAGALELRRSMVGAADDPEGVGIRLARLLLEDGAAQAREPRPPTDGPPSTPPPTSVTASMESDQ</sequence>
<dbReference type="InterPro" id="IPR022418">
    <property type="entry name" value="Porphobilinogen_deaminase_C"/>
</dbReference>
<feature type="domain" description="Porphobilinogen deaminase N-terminal" evidence="8">
    <location>
        <begin position="13"/>
        <end position="216"/>
    </location>
</feature>
<evidence type="ECO:0000256" key="5">
    <source>
        <dbReference type="ARBA" id="ARBA00048169"/>
    </source>
</evidence>
<dbReference type="SUPFAM" id="SSF53850">
    <property type="entry name" value="Periplasmic binding protein-like II"/>
    <property type="match status" value="1"/>
</dbReference>
<comment type="catalytic activity">
    <reaction evidence="5 6">
        <text>4 porphobilinogen + H2O = hydroxymethylbilane + 4 NH4(+)</text>
        <dbReference type="Rhea" id="RHEA:13185"/>
        <dbReference type="ChEBI" id="CHEBI:15377"/>
        <dbReference type="ChEBI" id="CHEBI:28938"/>
        <dbReference type="ChEBI" id="CHEBI:57845"/>
        <dbReference type="ChEBI" id="CHEBI:58126"/>
        <dbReference type="EC" id="2.5.1.61"/>
    </reaction>
</comment>
<keyword evidence="3 6" id="KW-0808">Transferase</keyword>
<feature type="modified residue" description="S-(dipyrrolylmethanemethyl)cysteine" evidence="6">
    <location>
        <position position="246"/>
    </location>
</feature>
<dbReference type="InterPro" id="IPR036803">
    <property type="entry name" value="Porphobilinogen_deaminase_C_sf"/>
</dbReference>
<evidence type="ECO:0000259" key="9">
    <source>
        <dbReference type="Pfam" id="PF03900"/>
    </source>
</evidence>
<evidence type="ECO:0000256" key="1">
    <source>
        <dbReference type="ARBA" id="ARBA00002869"/>
    </source>
</evidence>
<evidence type="ECO:0000256" key="2">
    <source>
        <dbReference type="ARBA" id="ARBA00005638"/>
    </source>
</evidence>
<evidence type="ECO:0000256" key="7">
    <source>
        <dbReference type="SAM" id="MobiDB-lite"/>
    </source>
</evidence>
<dbReference type="NCBIfam" id="TIGR00212">
    <property type="entry name" value="hemC"/>
    <property type="match status" value="1"/>
</dbReference>
<feature type="region of interest" description="Disordered" evidence="7">
    <location>
        <begin position="305"/>
        <end position="337"/>
    </location>
</feature>
<dbReference type="PANTHER" id="PTHR11557:SF0">
    <property type="entry name" value="PORPHOBILINOGEN DEAMINASE"/>
    <property type="match status" value="1"/>
</dbReference>
<evidence type="ECO:0000256" key="3">
    <source>
        <dbReference type="ARBA" id="ARBA00022679"/>
    </source>
</evidence>
<evidence type="ECO:0000256" key="4">
    <source>
        <dbReference type="ARBA" id="ARBA00023244"/>
    </source>
</evidence>
<evidence type="ECO:0000259" key="8">
    <source>
        <dbReference type="Pfam" id="PF01379"/>
    </source>
</evidence>
<comment type="cofactor">
    <cofactor evidence="6">
        <name>dipyrromethane</name>
        <dbReference type="ChEBI" id="CHEBI:60342"/>
    </cofactor>
    <text evidence="6">Binds 1 dipyrromethane group covalently.</text>
</comment>
<dbReference type="InterPro" id="IPR000860">
    <property type="entry name" value="HemC"/>
</dbReference>
<comment type="function">
    <text evidence="1 6">Tetrapolymerization of the monopyrrole PBG into the hydroxymethylbilane pre-uroporphyrinogen in several discrete steps.</text>
</comment>
<dbReference type="Gene3D" id="3.30.160.40">
    <property type="entry name" value="Porphobilinogen deaminase, C-terminal domain"/>
    <property type="match status" value="1"/>
</dbReference>
<reference evidence="10 11" key="1">
    <citation type="journal article" date="2019" name="Int. J. Syst. Evol. Microbiol.">
        <title>The Global Catalogue of Microorganisms (GCM) 10K type strain sequencing project: providing services to taxonomists for standard genome sequencing and annotation.</title>
        <authorList>
            <consortium name="The Broad Institute Genomics Platform"/>
            <consortium name="The Broad Institute Genome Sequencing Center for Infectious Disease"/>
            <person name="Wu L."/>
            <person name="Ma J."/>
        </authorList>
    </citation>
    <scope>NUCLEOTIDE SEQUENCE [LARGE SCALE GENOMIC DNA]</scope>
    <source>
        <strain evidence="10 11">JCM 15592</strain>
    </source>
</reference>
<dbReference type="EMBL" id="BAAAPO010000006">
    <property type="protein sequence ID" value="GAA1780994.1"/>
    <property type="molecule type" value="Genomic_DNA"/>
</dbReference>
<keyword evidence="11" id="KW-1185">Reference proteome</keyword>
<dbReference type="SUPFAM" id="SSF54782">
    <property type="entry name" value="Porphobilinogen deaminase (hydroxymethylbilane synthase), C-terminal domain"/>
    <property type="match status" value="1"/>
</dbReference>
<dbReference type="Pfam" id="PF03900">
    <property type="entry name" value="Porphobil_deamC"/>
    <property type="match status" value="1"/>
</dbReference>
<dbReference type="HAMAP" id="MF_00260">
    <property type="entry name" value="Porphobil_deam"/>
    <property type="match status" value="1"/>
</dbReference>
<comment type="miscellaneous">
    <text evidence="6">The porphobilinogen subunits are added to the dipyrromethane group.</text>
</comment>
<comment type="caution">
    <text evidence="10">The sequence shown here is derived from an EMBL/GenBank/DDBJ whole genome shotgun (WGS) entry which is preliminary data.</text>
</comment>
<name>A0ABN2LAF0_9MICO</name>
<feature type="domain" description="Porphobilinogen deaminase C-terminal" evidence="9">
    <location>
        <begin position="230"/>
        <end position="303"/>
    </location>
</feature>
<evidence type="ECO:0000313" key="11">
    <source>
        <dbReference type="Proteomes" id="UP001499938"/>
    </source>
</evidence>
<protein>
    <recommendedName>
        <fullName evidence="6">Porphobilinogen deaminase</fullName>
        <shortName evidence="6">PBG</shortName>
        <ecNumber evidence="6">2.5.1.61</ecNumber>
    </recommendedName>
    <alternativeName>
        <fullName evidence="6">Hydroxymethylbilane synthase</fullName>
        <shortName evidence="6">HMBS</shortName>
    </alternativeName>
    <alternativeName>
        <fullName evidence="6">Pre-uroporphyrinogen synthase</fullName>
    </alternativeName>
</protein>
<dbReference type="PRINTS" id="PR00151">
    <property type="entry name" value="PORPHBDMNASE"/>
</dbReference>
<keyword evidence="4 6" id="KW-0627">Porphyrin biosynthesis</keyword>
<comment type="similarity">
    <text evidence="2 6">Belongs to the HMBS family.</text>
</comment>
<accession>A0ABN2LAF0</accession>